<sequence length="461" mass="53627">MNELIILLSCGFETEYKNLNNKPDEISPVFKNHIIDVKECFEMTRNKFTIKQRELELKMNDFDILRKDLFSKKDVFKLEIKENSDSVINQIDVKKTSNIESNLDKNYKKLNNSKFLKHHKTQNGHQKIGKLIGHVNHVTCFESLNQDKILTGSEDTAIKLWDKKTSKCLMTFDEHKEGIFSLESFDNKIAIGFENGSIKIFDNENDWIIKTLKGHILLVFCLKLIDRNTLASISRDESVKIWNLDSGNCLETIRAHYTKLVSLALKAKGELFIGFKDHIKFFSLKQEMIETWKKKRPRVWVFGLLQRKDSSTNGSCHLQVVPNRDAETLLSIIYDKCLSGSIIYSEFWSSYNKISQLRNYQHQTVNHSYNFIDPDSGACTNRIESLWNSSKYLIVKFYNQGTKQEDFEKKCSEVIGDVNEDVKTHFVETEYDEEDLEQDEDTNSVTESIDSALPRQKQKYG</sequence>
<dbReference type="AlphaFoldDB" id="A0A814NF34"/>
<dbReference type="SUPFAM" id="SSF50978">
    <property type="entry name" value="WD40 repeat-like"/>
    <property type="match status" value="1"/>
</dbReference>
<evidence type="ECO:0000256" key="1">
    <source>
        <dbReference type="ARBA" id="ARBA00022574"/>
    </source>
</evidence>
<gene>
    <name evidence="6" type="ORF">OXX778_LOCUS20751</name>
</gene>
<feature type="repeat" description="WD" evidence="3">
    <location>
        <begin position="131"/>
        <end position="171"/>
    </location>
</feature>
<evidence type="ECO:0000256" key="3">
    <source>
        <dbReference type="PROSITE-ProRule" id="PRU00221"/>
    </source>
</evidence>
<dbReference type="InterPro" id="IPR053164">
    <property type="entry name" value="IS1016-like_transposase"/>
</dbReference>
<dbReference type="InterPro" id="IPR015943">
    <property type="entry name" value="WD40/YVTN_repeat-like_dom_sf"/>
</dbReference>
<proteinExistence type="predicted"/>
<dbReference type="InterPro" id="IPR001680">
    <property type="entry name" value="WD40_rpt"/>
</dbReference>
<dbReference type="SMART" id="SM01126">
    <property type="entry name" value="DDE_Tnp_IS1595"/>
    <property type="match status" value="1"/>
</dbReference>
<feature type="repeat" description="WD" evidence="3">
    <location>
        <begin position="212"/>
        <end position="252"/>
    </location>
</feature>
<accession>A0A814NF34</accession>
<dbReference type="InterPro" id="IPR019775">
    <property type="entry name" value="WD40_repeat_CS"/>
</dbReference>
<dbReference type="OrthoDB" id="674604at2759"/>
<evidence type="ECO:0000259" key="5">
    <source>
        <dbReference type="SMART" id="SM01126"/>
    </source>
</evidence>
<dbReference type="PROSITE" id="PS50082">
    <property type="entry name" value="WD_REPEATS_2"/>
    <property type="match status" value="2"/>
</dbReference>
<dbReference type="InterPro" id="IPR024445">
    <property type="entry name" value="Tnp_ISXO2-like"/>
</dbReference>
<feature type="domain" description="ISXO2-like transposase" evidence="5">
    <location>
        <begin position="266"/>
        <end position="399"/>
    </location>
</feature>
<dbReference type="Pfam" id="PF00400">
    <property type="entry name" value="WD40"/>
    <property type="match status" value="3"/>
</dbReference>
<dbReference type="PANTHER" id="PTHR47163:SF2">
    <property type="entry name" value="SI:DKEY-17M8.2"/>
    <property type="match status" value="1"/>
</dbReference>
<dbReference type="Pfam" id="PF12762">
    <property type="entry name" value="DDE_Tnp_IS1595"/>
    <property type="match status" value="1"/>
</dbReference>
<organism evidence="6 7">
    <name type="scientific">Brachionus calyciflorus</name>
    <dbReference type="NCBI Taxonomy" id="104777"/>
    <lineage>
        <taxon>Eukaryota</taxon>
        <taxon>Metazoa</taxon>
        <taxon>Spiralia</taxon>
        <taxon>Gnathifera</taxon>
        <taxon>Rotifera</taxon>
        <taxon>Eurotatoria</taxon>
        <taxon>Monogononta</taxon>
        <taxon>Pseudotrocha</taxon>
        <taxon>Ploima</taxon>
        <taxon>Brachionidae</taxon>
        <taxon>Brachionus</taxon>
    </lineage>
</organism>
<evidence type="ECO:0000313" key="7">
    <source>
        <dbReference type="Proteomes" id="UP000663879"/>
    </source>
</evidence>
<dbReference type="Gene3D" id="2.130.10.10">
    <property type="entry name" value="YVTN repeat-like/Quinoprotein amine dehydrogenase"/>
    <property type="match status" value="1"/>
</dbReference>
<dbReference type="Proteomes" id="UP000663879">
    <property type="component" value="Unassembled WGS sequence"/>
</dbReference>
<keyword evidence="1 3" id="KW-0853">WD repeat</keyword>
<dbReference type="EMBL" id="CAJNOC010007134">
    <property type="protein sequence ID" value="CAF1092705.1"/>
    <property type="molecule type" value="Genomic_DNA"/>
</dbReference>
<protein>
    <recommendedName>
        <fullName evidence="5">ISXO2-like transposase domain-containing protein</fullName>
    </recommendedName>
</protein>
<evidence type="ECO:0000256" key="4">
    <source>
        <dbReference type="SAM" id="MobiDB-lite"/>
    </source>
</evidence>
<reference evidence="6" key="1">
    <citation type="submission" date="2021-02" db="EMBL/GenBank/DDBJ databases">
        <authorList>
            <person name="Nowell W R."/>
        </authorList>
    </citation>
    <scope>NUCLEOTIDE SEQUENCE</scope>
    <source>
        <strain evidence="6">Ploen Becks lab</strain>
    </source>
</reference>
<evidence type="ECO:0000313" key="6">
    <source>
        <dbReference type="EMBL" id="CAF1092705.1"/>
    </source>
</evidence>
<evidence type="ECO:0000256" key="2">
    <source>
        <dbReference type="ARBA" id="ARBA00022737"/>
    </source>
</evidence>
<name>A0A814NF34_9BILA</name>
<dbReference type="PROSITE" id="PS00678">
    <property type="entry name" value="WD_REPEATS_1"/>
    <property type="match status" value="1"/>
</dbReference>
<comment type="caution">
    <text evidence="6">The sequence shown here is derived from an EMBL/GenBank/DDBJ whole genome shotgun (WGS) entry which is preliminary data.</text>
</comment>
<feature type="region of interest" description="Disordered" evidence="4">
    <location>
        <begin position="428"/>
        <end position="461"/>
    </location>
</feature>
<dbReference type="SMART" id="SM00320">
    <property type="entry name" value="WD40"/>
    <property type="match status" value="4"/>
</dbReference>
<keyword evidence="7" id="KW-1185">Reference proteome</keyword>
<dbReference type="PANTHER" id="PTHR47163">
    <property type="entry name" value="DDE_TNP_IS1595 DOMAIN-CONTAINING PROTEIN"/>
    <property type="match status" value="1"/>
</dbReference>
<dbReference type="InterPro" id="IPR036322">
    <property type="entry name" value="WD40_repeat_dom_sf"/>
</dbReference>
<keyword evidence="2" id="KW-0677">Repeat</keyword>
<feature type="compositionally biased region" description="Acidic residues" evidence="4">
    <location>
        <begin position="429"/>
        <end position="442"/>
    </location>
</feature>